<evidence type="ECO:0000313" key="8">
    <source>
        <dbReference type="EMBL" id="GLQ32179.1"/>
    </source>
</evidence>
<comment type="similarity">
    <text evidence="7">Belongs to the aspartate/glutamate racemases family.</text>
</comment>
<keyword evidence="5 7" id="KW-0413">Isomerase</keyword>
<organism evidence="8 9">
    <name type="scientific">Litoribrevibacter albus</name>
    <dbReference type="NCBI Taxonomy" id="1473156"/>
    <lineage>
        <taxon>Bacteria</taxon>
        <taxon>Pseudomonadati</taxon>
        <taxon>Pseudomonadota</taxon>
        <taxon>Gammaproteobacteria</taxon>
        <taxon>Oceanospirillales</taxon>
        <taxon>Oceanospirillaceae</taxon>
        <taxon>Litoribrevibacter</taxon>
    </lineage>
</organism>
<feature type="active site" description="Proton donor/acceptor" evidence="7">
    <location>
        <position position="74"/>
    </location>
</feature>
<dbReference type="Proteomes" id="UP001161389">
    <property type="component" value="Unassembled WGS sequence"/>
</dbReference>
<comment type="pathway">
    <text evidence="7">Cell wall biogenesis; peptidoglycan biosynthesis.</text>
</comment>
<dbReference type="EMBL" id="BSNM01000015">
    <property type="protein sequence ID" value="GLQ32179.1"/>
    <property type="molecule type" value="Genomic_DNA"/>
</dbReference>
<evidence type="ECO:0000256" key="7">
    <source>
        <dbReference type="HAMAP-Rule" id="MF_00258"/>
    </source>
</evidence>
<dbReference type="PROSITE" id="PS00923">
    <property type="entry name" value="ASP_GLU_RACEMASE_1"/>
    <property type="match status" value="1"/>
</dbReference>
<evidence type="ECO:0000256" key="6">
    <source>
        <dbReference type="ARBA" id="ARBA00023316"/>
    </source>
</evidence>
<sequence>MTFHRILILDSGVGGLSVFDEIVQKLPSLDVDYLADHSFFPYGTKAPEAIISRVAQLVRHCLEQDTYSLIVVACNTASTVVLDSLRAEFDLPFVGVVPAIKPACAMSQSKRVGVLATEGTVTRDYTHELIRNFGLDNDITLVGSARLVEIAEQKLAGEEVDRAELKAILAPLKAKQVDQVVLGCTHFPLLKAELIEVADWPVNWVDSGQAIALRVESLLSGQTSGLKKKRKDESSRCYRFISTDLARLSLPRSISNSFDQILSLSIAVS</sequence>
<dbReference type="PROSITE" id="PS00924">
    <property type="entry name" value="ASP_GLU_RACEMASE_2"/>
    <property type="match status" value="1"/>
</dbReference>
<protein>
    <recommendedName>
        <fullName evidence="2 7">Glutamate racemase</fullName>
        <ecNumber evidence="2 7">5.1.1.3</ecNumber>
    </recommendedName>
</protein>
<evidence type="ECO:0000256" key="2">
    <source>
        <dbReference type="ARBA" id="ARBA00013090"/>
    </source>
</evidence>
<feature type="active site" description="Proton donor/acceptor" evidence="7">
    <location>
        <position position="184"/>
    </location>
</feature>
<accession>A0AA37SCR5</accession>
<feature type="binding site" evidence="7">
    <location>
        <begin position="75"/>
        <end position="76"/>
    </location>
    <ligand>
        <name>substrate</name>
    </ligand>
</feature>
<evidence type="ECO:0000256" key="3">
    <source>
        <dbReference type="ARBA" id="ARBA00022960"/>
    </source>
</evidence>
<evidence type="ECO:0000256" key="1">
    <source>
        <dbReference type="ARBA" id="ARBA00001602"/>
    </source>
</evidence>
<evidence type="ECO:0000256" key="5">
    <source>
        <dbReference type="ARBA" id="ARBA00023235"/>
    </source>
</evidence>
<dbReference type="PANTHER" id="PTHR21198:SF2">
    <property type="entry name" value="GLUTAMATE RACEMASE"/>
    <property type="match status" value="1"/>
</dbReference>
<dbReference type="InterPro" id="IPR001920">
    <property type="entry name" value="Asp/Glu_race"/>
</dbReference>
<dbReference type="EC" id="5.1.1.3" evidence="2 7"/>
<dbReference type="AlphaFoldDB" id="A0AA37SCR5"/>
<dbReference type="RefSeq" id="WP_284382067.1">
    <property type="nucleotide sequence ID" value="NZ_BSNM01000015.1"/>
</dbReference>
<dbReference type="SUPFAM" id="SSF53681">
    <property type="entry name" value="Aspartate/glutamate racemase"/>
    <property type="match status" value="2"/>
</dbReference>
<dbReference type="InterPro" id="IPR018187">
    <property type="entry name" value="Asp/Glu_racemase_AS_1"/>
</dbReference>
<proteinExistence type="inferred from homology"/>
<keyword evidence="9" id="KW-1185">Reference proteome</keyword>
<dbReference type="InterPro" id="IPR033134">
    <property type="entry name" value="Asp/Glu_racemase_AS_2"/>
</dbReference>
<dbReference type="FunFam" id="3.40.50.1860:FF:000001">
    <property type="entry name" value="Glutamate racemase"/>
    <property type="match status" value="1"/>
</dbReference>
<gene>
    <name evidence="7 8" type="primary">murI</name>
    <name evidence="8" type="ORF">GCM10007876_26580</name>
</gene>
<keyword evidence="3 7" id="KW-0133">Cell shape</keyword>
<keyword evidence="4 7" id="KW-0573">Peptidoglycan synthesis</keyword>
<evidence type="ECO:0000313" key="9">
    <source>
        <dbReference type="Proteomes" id="UP001161389"/>
    </source>
</evidence>
<dbReference type="GO" id="GO:0009252">
    <property type="term" value="P:peptidoglycan biosynthetic process"/>
    <property type="evidence" value="ECO:0007669"/>
    <property type="project" value="UniProtKB-UniRule"/>
</dbReference>
<dbReference type="InterPro" id="IPR004391">
    <property type="entry name" value="Glu_race"/>
</dbReference>
<dbReference type="NCBIfam" id="TIGR00067">
    <property type="entry name" value="glut_race"/>
    <property type="match status" value="1"/>
</dbReference>
<reference evidence="8" key="1">
    <citation type="journal article" date="2014" name="Int. J. Syst. Evol. Microbiol.">
        <title>Complete genome sequence of Corynebacterium casei LMG S-19264T (=DSM 44701T), isolated from a smear-ripened cheese.</title>
        <authorList>
            <consortium name="US DOE Joint Genome Institute (JGI-PGF)"/>
            <person name="Walter F."/>
            <person name="Albersmeier A."/>
            <person name="Kalinowski J."/>
            <person name="Ruckert C."/>
        </authorList>
    </citation>
    <scope>NUCLEOTIDE SEQUENCE</scope>
    <source>
        <strain evidence="8">NBRC 110071</strain>
    </source>
</reference>
<evidence type="ECO:0000256" key="4">
    <source>
        <dbReference type="ARBA" id="ARBA00022984"/>
    </source>
</evidence>
<feature type="binding site" evidence="7">
    <location>
        <begin position="10"/>
        <end position="11"/>
    </location>
    <ligand>
        <name>substrate</name>
    </ligand>
</feature>
<dbReference type="GO" id="GO:0008360">
    <property type="term" value="P:regulation of cell shape"/>
    <property type="evidence" value="ECO:0007669"/>
    <property type="project" value="UniProtKB-KW"/>
</dbReference>
<keyword evidence="6 7" id="KW-0961">Cell wall biogenesis/degradation</keyword>
<dbReference type="InterPro" id="IPR015942">
    <property type="entry name" value="Asp/Glu/hydantoin_racemase"/>
</dbReference>
<dbReference type="Pfam" id="PF01177">
    <property type="entry name" value="Asp_Glu_race"/>
    <property type="match status" value="1"/>
</dbReference>
<reference evidence="8" key="2">
    <citation type="submission" date="2023-01" db="EMBL/GenBank/DDBJ databases">
        <title>Draft genome sequence of Litoribrevibacter albus strain NBRC 110071.</title>
        <authorList>
            <person name="Sun Q."/>
            <person name="Mori K."/>
        </authorList>
    </citation>
    <scope>NUCLEOTIDE SEQUENCE</scope>
    <source>
        <strain evidence="8">NBRC 110071</strain>
    </source>
</reference>
<name>A0AA37SCR5_9GAMM</name>
<dbReference type="GO" id="GO:0008881">
    <property type="term" value="F:glutamate racemase activity"/>
    <property type="evidence" value="ECO:0007669"/>
    <property type="project" value="UniProtKB-UniRule"/>
</dbReference>
<comment type="catalytic activity">
    <reaction evidence="1 7">
        <text>L-glutamate = D-glutamate</text>
        <dbReference type="Rhea" id="RHEA:12813"/>
        <dbReference type="ChEBI" id="CHEBI:29985"/>
        <dbReference type="ChEBI" id="CHEBI:29986"/>
        <dbReference type="EC" id="5.1.1.3"/>
    </reaction>
</comment>
<feature type="binding site" evidence="7">
    <location>
        <begin position="185"/>
        <end position="186"/>
    </location>
    <ligand>
        <name>substrate</name>
    </ligand>
</feature>
<comment type="function">
    <text evidence="7">Provides the (R)-glutamate required for cell wall biosynthesis.</text>
</comment>
<dbReference type="GO" id="GO:0071555">
    <property type="term" value="P:cell wall organization"/>
    <property type="evidence" value="ECO:0007669"/>
    <property type="project" value="UniProtKB-KW"/>
</dbReference>
<feature type="binding site" evidence="7">
    <location>
        <begin position="42"/>
        <end position="43"/>
    </location>
    <ligand>
        <name>substrate</name>
    </ligand>
</feature>
<dbReference type="Gene3D" id="3.40.50.1860">
    <property type="match status" value="2"/>
</dbReference>
<dbReference type="PANTHER" id="PTHR21198">
    <property type="entry name" value="GLUTAMATE RACEMASE"/>
    <property type="match status" value="1"/>
</dbReference>
<dbReference type="HAMAP" id="MF_00258">
    <property type="entry name" value="Glu_racemase"/>
    <property type="match status" value="1"/>
</dbReference>
<comment type="caution">
    <text evidence="8">The sequence shown here is derived from an EMBL/GenBank/DDBJ whole genome shotgun (WGS) entry which is preliminary data.</text>
</comment>